<feature type="repeat" description="ANK" evidence="3">
    <location>
        <begin position="1454"/>
        <end position="1486"/>
    </location>
</feature>
<feature type="domain" description="Azaphilone pigments biosynthesis cluster protein L N-terminal" evidence="5">
    <location>
        <begin position="1"/>
        <end position="176"/>
    </location>
</feature>
<evidence type="ECO:0000256" key="1">
    <source>
        <dbReference type="ARBA" id="ARBA00022737"/>
    </source>
</evidence>
<dbReference type="STRING" id="97972.A0A2V1D9X0"/>
<evidence type="ECO:0000259" key="5">
    <source>
        <dbReference type="Pfam" id="PF17111"/>
    </source>
</evidence>
<evidence type="ECO:0000313" key="8">
    <source>
        <dbReference type="Proteomes" id="UP000244855"/>
    </source>
</evidence>
<dbReference type="InterPro" id="IPR031348">
    <property type="entry name" value="PigL_N"/>
</dbReference>
<dbReference type="SUPFAM" id="SSF52540">
    <property type="entry name" value="P-loop containing nucleoside triphosphate hydrolases"/>
    <property type="match status" value="1"/>
</dbReference>
<feature type="repeat" description="ANK" evidence="3">
    <location>
        <begin position="1597"/>
        <end position="1623"/>
    </location>
</feature>
<dbReference type="InterPro" id="IPR002110">
    <property type="entry name" value="Ankyrin_rpt"/>
</dbReference>
<evidence type="ECO:0000313" key="7">
    <source>
        <dbReference type="EMBL" id="PVH94333.1"/>
    </source>
</evidence>
<proteinExistence type="predicted"/>
<organism evidence="7 8">
    <name type="scientific">Periconia macrospinosa</name>
    <dbReference type="NCBI Taxonomy" id="97972"/>
    <lineage>
        <taxon>Eukaryota</taxon>
        <taxon>Fungi</taxon>
        <taxon>Dikarya</taxon>
        <taxon>Ascomycota</taxon>
        <taxon>Pezizomycotina</taxon>
        <taxon>Dothideomycetes</taxon>
        <taxon>Pleosporomycetidae</taxon>
        <taxon>Pleosporales</taxon>
        <taxon>Massarineae</taxon>
        <taxon>Periconiaceae</taxon>
        <taxon>Periconia</taxon>
    </lineage>
</organism>
<feature type="domain" description="Nephrocystin 3-like N-terminal" evidence="6">
    <location>
        <begin position="199"/>
        <end position="344"/>
    </location>
</feature>
<dbReference type="PANTHER" id="PTHR24123:SF33">
    <property type="entry name" value="PROTEIN HOS4"/>
    <property type="match status" value="1"/>
</dbReference>
<sequence length="1968" mass="221211">MDPLSIAGSVAGLISLSDTIFRKLYHYVKDVKSAEKSVKDLKNEVAALNGVLHNLRLVAEDLEADNRTPASVRLDHVKDCLALLYDLDEKLKNIGLTEKGRLRNTIQKLAWPFKAVDAKTFIEEIRQHRNTLNLAVSADTLTVLLKSLSKQEDMLTKIAEVNTKLCDKVEIDTRIQLDKERQQILDDFLLVDPSKNFRTKWLARSGSHIWFGGIPGAGKTVLSGLIIQECLAMSTSDRAVAFFYCDYKNKETHDIRNILSTLASQLARQNTDSFQLLKNYHEKLRPSNHLKKEPEQDELIKLIHAMSDTFEDVRIIVDGVDECGNSAGEVSRELRLMASQHDTMSLGLLSRDEQDIRDELDDSFCDYIEISAHTKDLEHYVRCEIEDRMAKRRLKVKSIDLKDEIIKQLVSRANGMFRWVSCQLDELCDLPTDAMRRKALTQLPKTLYETYDRILMRINQQAKPMVRRTLQWIAYATPKPSVDQLVEIVSFGEDDEDLNPEAYPDPEDLLRSCGSLIRRVHQSLELAHFTVQEFLEAIDPEDSNLGQFRLDSVSDAVALARACTQYLGFPVFNRFPSLDDDGEIILDTDHPFYKYACTQLTRFEGFYDPDMRLQKRLRHLFQPQKTHNFKNFMIFNFSHFIWLFNTRLDVLRRITSNDFTPLHAAAMLHLRDLCQWLISQGCDINLISYFGGPLECALYGTVGAFSTALSYSFNHFTEEKQLTLRLLMDSGADCTQESVRNFSMSFAAASLSFNGDHGLLTAMMRRGLRLEMDAIRVIKHLKSASPQAIGDLISMIDEFPPTIISAEVRLELVEIYKETEAVLDPSLPSAQEMSDTVFGKALEFTVRYDQLSALKDLSTDERFHVDREYSDEDGGTLLHLAIIHDSIEVTNFLLDFGFDPAKTDDDGFTVLQVAAERGLKDDQILRRLIASSAVGIANHEGRTVWHEAAKRGHCNILELLLEEYGPYKPWLHTSSKSNTTPLLEAVKAGNSDCALLLLDAEDIEEQILGNRLLQYAVESGMPDLLEKLIHRGANPKSWMKNGQNLLYFLTASVEPRLLDILLGSGLDSNSLDPINRSPLTAFLASGRMVSSDNETVADTTVIRKLATAEAVSARDRQGNTAWSYFCTRLVPAILIINEIAESSYLMDVFTILSQAGALEFWEKTEIVPGMAYLSKSCLDHVPEIRSYIGPTRNRCDGPFVETAEFLHDAISYSHKASTLVAHSYFTDLLVWSVFVSQKKLICKLVSLGVSVHEQSDILYKCNAIDACCLQDTGLDDLKLVLGYADKKRLRPLVKVEYPPLHYLFYPLDETGIGRYQMEKLELLLISGADPNTKSLTDSTAAYWAIECQNLQALKVLVQFGADLFRRDQFGWSVIHSAVYYGGNIELLRYLRDKIPSDEIWMETVAANLPHGPLFLPKYFGCGLSHLAAYHGDPDILQFLEENGCLQELEAQTNEGIQPIHFAVCSNNTEATRWLIERGVNINATFGTQQFTALHVACHQGFLENVMTLVEAGAAFQPDRDGETPEIKTYPAMRAELLQRLPRCGVPIPPSVLENLQQDYEAQFTQGFHNAIETGNMKVCRSIARDISKLNSVLPDCSSCTPLIVALAAGQTEVVELFLKHGANTHGVPCRTIKDLHPEFRTTLSIAVTQPKLNKHLGGLLDLNLRSERHRSRTKEYSDILHTAAAENGDAVKIILEHIETHQGLLSEVGKARSRHRSSGIFKSQLIEAQDTIDFCEGIFRGKGGTALHVAAICNNMVGIEELIAQGANVDSQDINGETPLMWAIRSENVDIVKMLLKNGASPRAMTRSLLSPLMIACDVGAADLASLLMGQHADQQLRDLHGGTALHHAAHTKGLGIFISMVEAGWNPYEPDTTRRSPIYYALLEPASASYIYAAGFQLDHLIPRTTYFPIPFSRGNESHIMPTWFRSYFELVQLETSAMAVTVQRSTSHVWLGRMRLLSRWYAMVQN</sequence>
<name>A0A2V1D9X0_9PLEO</name>
<keyword evidence="4" id="KW-0175">Coiled coil</keyword>
<evidence type="ECO:0000259" key="6">
    <source>
        <dbReference type="Pfam" id="PF24883"/>
    </source>
</evidence>
<dbReference type="Gene3D" id="3.40.50.300">
    <property type="entry name" value="P-loop containing nucleotide triphosphate hydrolases"/>
    <property type="match status" value="1"/>
</dbReference>
<keyword evidence="2 3" id="KW-0040">ANK repeat</keyword>
<evidence type="ECO:0000256" key="4">
    <source>
        <dbReference type="SAM" id="Coils"/>
    </source>
</evidence>
<gene>
    <name evidence="7" type="ORF">DM02DRAFT_676245</name>
</gene>
<reference evidence="7 8" key="1">
    <citation type="journal article" date="2018" name="Sci. Rep.">
        <title>Comparative genomics provides insights into the lifestyle and reveals functional heterogeneity of dark septate endophytic fungi.</title>
        <authorList>
            <person name="Knapp D.G."/>
            <person name="Nemeth J.B."/>
            <person name="Barry K."/>
            <person name="Hainaut M."/>
            <person name="Henrissat B."/>
            <person name="Johnson J."/>
            <person name="Kuo A."/>
            <person name="Lim J.H.P."/>
            <person name="Lipzen A."/>
            <person name="Nolan M."/>
            <person name="Ohm R.A."/>
            <person name="Tamas L."/>
            <person name="Grigoriev I.V."/>
            <person name="Spatafora J.W."/>
            <person name="Nagy L.G."/>
            <person name="Kovacs G.M."/>
        </authorList>
    </citation>
    <scope>NUCLEOTIDE SEQUENCE [LARGE SCALE GENOMIC DNA]</scope>
    <source>
        <strain evidence="7 8">DSE2036</strain>
    </source>
</reference>
<dbReference type="PANTHER" id="PTHR24123">
    <property type="entry name" value="ANKYRIN REPEAT-CONTAINING"/>
    <property type="match status" value="1"/>
</dbReference>
<dbReference type="InterPro" id="IPR036770">
    <property type="entry name" value="Ankyrin_rpt-contain_sf"/>
</dbReference>
<dbReference type="SUPFAM" id="SSF48403">
    <property type="entry name" value="Ankyrin repeat"/>
    <property type="match status" value="3"/>
</dbReference>
<feature type="repeat" description="ANK" evidence="3">
    <location>
        <begin position="1775"/>
        <end position="1807"/>
    </location>
</feature>
<dbReference type="Pfam" id="PF17111">
    <property type="entry name" value="PigL_N"/>
    <property type="match status" value="1"/>
</dbReference>
<dbReference type="InterPro" id="IPR056884">
    <property type="entry name" value="NPHP3-like_N"/>
</dbReference>
<dbReference type="InterPro" id="IPR027417">
    <property type="entry name" value="P-loop_NTPase"/>
</dbReference>
<dbReference type="Pfam" id="PF12796">
    <property type="entry name" value="Ank_2"/>
    <property type="match status" value="4"/>
</dbReference>
<feature type="repeat" description="ANK" evidence="3">
    <location>
        <begin position="1742"/>
        <end position="1774"/>
    </location>
</feature>
<dbReference type="Pfam" id="PF00023">
    <property type="entry name" value="Ank"/>
    <property type="match status" value="2"/>
</dbReference>
<accession>A0A2V1D9X0</accession>
<dbReference type="Proteomes" id="UP000244855">
    <property type="component" value="Unassembled WGS sequence"/>
</dbReference>
<feature type="repeat" description="ANK" evidence="3">
    <location>
        <begin position="873"/>
        <end position="905"/>
    </location>
</feature>
<feature type="coiled-coil region" evidence="4">
    <location>
        <begin position="31"/>
        <end position="58"/>
    </location>
</feature>
<dbReference type="PROSITE" id="PS50088">
    <property type="entry name" value="ANK_REPEAT"/>
    <property type="match status" value="6"/>
</dbReference>
<dbReference type="Gene3D" id="1.25.40.20">
    <property type="entry name" value="Ankyrin repeat-containing domain"/>
    <property type="match status" value="6"/>
</dbReference>
<evidence type="ECO:0000256" key="3">
    <source>
        <dbReference type="PROSITE-ProRule" id="PRU00023"/>
    </source>
</evidence>
<dbReference type="Pfam" id="PF24883">
    <property type="entry name" value="NPHP3_N"/>
    <property type="match status" value="1"/>
</dbReference>
<feature type="repeat" description="ANK" evidence="3">
    <location>
        <begin position="657"/>
        <end position="689"/>
    </location>
</feature>
<dbReference type="PROSITE" id="PS50297">
    <property type="entry name" value="ANK_REP_REGION"/>
    <property type="match status" value="6"/>
</dbReference>
<dbReference type="OrthoDB" id="3944243at2759"/>
<keyword evidence="8" id="KW-1185">Reference proteome</keyword>
<protein>
    <submittedName>
        <fullName evidence="7">Ankyrin</fullName>
    </submittedName>
</protein>
<keyword evidence="1" id="KW-0677">Repeat</keyword>
<dbReference type="SMART" id="SM00248">
    <property type="entry name" value="ANK"/>
    <property type="match status" value="18"/>
</dbReference>
<dbReference type="InterPro" id="IPR051165">
    <property type="entry name" value="Multifunctional_ANK_Repeat"/>
</dbReference>
<dbReference type="EMBL" id="KZ805539">
    <property type="protein sequence ID" value="PVH94333.1"/>
    <property type="molecule type" value="Genomic_DNA"/>
</dbReference>
<dbReference type="Pfam" id="PF13637">
    <property type="entry name" value="Ank_4"/>
    <property type="match status" value="1"/>
</dbReference>
<evidence type="ECO:0000256" key="2">
    <source>
        <dbReference type="ARBA" id="ARBA00023043"/>
    </source>
</evidence>